<keyword evidence="3" id="KW-1185">Reference proteome</keyword>
<dbReference type="HOGENOM" id="CLU_122829_1_1_12"/>
<evidence type="ECO:0000259" key="1">
    <source>
        <dbReference type="Pfam" id="PF12647"/>
    </source>
</evidence>
<dbReference type="AlphaFoldDB" id="H9UL07"/>
<dbReference type="Proteomes" id="UP000007383">
    <property type="component" value="Chromosome"/>
</dbReference>
<reference evidence="3" key="1">
    <citation type="journal article" date="2013" name="Stand. Genomic Sci.">
        <title>Complete genome sequence of the halophilic bacterium Spirochaeta africana type strain (Z-7692(T)) from the alkaline Lake Magadi in the East African Rift.</title>
        <authorList>
            <person name="Liolos K."/>
            <person name="Abt B."/>
            <person name="Scheuner C."/>
            <person name="Teshima H."/>
            <person name="Held B."/>
            <person name="Lapidus A."/>
            <person name="Nolan M."/>
            <person name="Lucas S."/>
            <person name="Deshpande S."/>
            <person name="Cheng J.F."/>
            <person name="Tapia R."/>
            <person name="Goodwin L.A."/>
            <person name="Pitluck S."/>
            <person name="Pagani I."/>
            <person name="Ivanova N."/>
            <person name="Mavromatis K."/>
            <person name="Mikhailova N."/>
            <person name="Huntemann M."/>
            <person name="Pati A."/>
            <person name="Chen A."/>
            <person name="Palaniappan K."/>
            <person name="Land M."/>
            <person name="Rohde M."/>
            <person name="Tindall B.J."/>
            <person name="Detter J.C."/>
            <person name="Goker M."/>
            <person name="Bristow J."/>
            <person name="Eisen J.A."/>
            <person name="Markowitz V."/>
            <person name="Hugenholtz P."/>
            <person name="Woyke T."/>
            <person name="Klenk H.P."/>
            <person name="Kyrpides N.C."/>
        </authorList>
    </citation>
    <scope>NUCLEOTIDE SEQUENCE</scope>
    <source>
        <strain evidence="3">ATCC 700263 / DSM 8902 / Z-7692</strain>
    </source>
</reference>
<proteinExistence type="predicted"/>
<organism evidence="2 3">
    <name type="scientific">Spirochaeta africana (strain ATCC 700263 / DSM 8902 / Z-7692)</name>
    <dbReference type="NCBI Taxonomy" id="889378"/>
    <lineage>
        <taxon>Bacteria</taxon>
        <taxon>Pseudomonadati</taxon>
        <taxon>Spirochaetota</taxon>
        <taxon>Spirochaetia</taxon>
        <taxon>Spirochaetales</taxon>
        <taxon>Spirochaetaceae</taxon>
        <taxon>Spirochaeta</taxon>
    </lineage>
</organism>
<name>H9UL07_SPIAZ</name>
<dbReference type="OrthoDB" id="9809485at2"/>
<evidence type="ECO:0000313" key="3">
    <source>
        <dbReference type="Proteomes" id="UP000007383"/>
    </source>
</evidence>
<gene>
    <name evidence="2" type="ordered locus">Spiaf_2163</name>
</gene>
<feature type="domain" description="RNHCP" evidence="1">
    <location>
        <begin position="13"/>
        <end position="101"/>
    </location>
</feature>
<dbReference type="Pfam" id="PF12647">
    <property type="entry name" value="RNHCP"/>
    <property type="match status" value="1"/>
</dbReference>
<evidence type="ECO:0000313" key="2">
    <source>
        <dbReference type="EMBL" id="AFG38200.1"/>
    </source>
</evidence>
<dbReference type="STRING" id="889378.Spiaf_2163"/>
<dbReference type="InterPro" id="IPR024439">
    <property type="entry name" value="RNHCP"/>
</dbReference>
<dbReference type="RefSeq" id="WP_014456183.1">
    <property type="nucleotide sequence ID" value="NC_017098.1"/>
</dbReference>
<dbReference type="KEGG" id="sfc:Spiaf_2163"/>
<accession>H9UL07</accession>
<dbReference type="PATRIC" id="fig|889378.3.peg.2139"/>
<sequence>MSRHTTHFHTTHESFICIECGRSVAPAASGTQNRNHCPHCLSSRHVDLRPGDRRSGCRGSMHAIGVHVQSNGEWSIIHRCSNCGILKMNRIGPDDCEHALLGLAARPLTQLPFPLEGLRNE</sequence>
<dbReference type="EMBL" id="CP003282">
    <property type="protein sequence ID" value="AFG38200.1"/>
    <property type="molecule type" value="Genomic_DNA"/>
</dbReference>
<dbReference type="eggNOG" id="COG1162">
    <property type="taxonomic scope" value="Bacteria"/>
</dbReference>
<protein>
    <recommendedName>
        <fullName evidence="1">RNHCP domain-containing protein</fullName>
    </recommendedName>
</protein>